<feature type="compositionally biased region" description="Low complexity" evidence="1">
    <location>
        <begin position="11"/>
        <end position="24"/>
    </location>
</feature>
<evidence type="ECO:0000256" key="1">
    <source>
        <dbReference type="SAM" id="MobiDB-lite"/>
    </source>
</evidence>
<dbReference type="PANTHER" id="PTHR42834:SF1">
    <property type="entry name" value="ENDONUCLEASE_EXONUCLEASE_PHOSPHATASE FAMILY PROTEIN (AFU_ORTHOLOGUE AFUA_3G09210)"/>
    <property type="match status" value="1"/>
</dbReference>
<sequence>MNQLKLGTSENLDNNNFNNVDDNNQPSTEYAARHDLRIAHYNILNFGISEEEKLTNEFRYKVKSLAYNISEVNPDVIGITELNYGSGAQVSKIVDQLNLYSKSHSRNYKFILQTPEEADNPEVNRGTVEQIAIIYDSNKIDPSLFSNNSTSASFHGSIQLIGEDGTFTNKRKRYQRPPFGARFKLKSNNKFFTTIFAHFDSPGEKVKYGEISIKAVPDGNGGVISLQKAQGNFEISEAYGLPYVIDYFKSLGAEKIIFGGDTNIKSNNEKVFITSFKRGYLTGWKDFDQDKYLTSLGKNPSIDGFLSNRRPTGYSQPYDKMIYDSAHFSQFEKNKDIFKLDVLNMYKNWRENKKNETYKSTIESIWNEEVGTSTSPSNYFLKTSDHLPVYIDLEFI</sequence>
<dbReference type="PATRIC" id="fig|29556.3.peg.399"/>
<dbReference type="Gene3D" id="3.60.10.10">
    <property type="entry name" value="Endonuclease/exonuclease/phosphatase"/>
    <property type="match status" value="1"/>
</dbReference>
<name>A0A0D5ZJW9_9BACT</name>
<evidence type="ECO:0000313" key="2">
    <source>
        <dbReference type="EMBL" id="AKA50012.1"/>
    </source>
</evidence>
<dbReference type="Proteomes" id="UP000032722">
    <property type="component" value="Chromosome"/>
</dbReference>
<gene>
    <name evidence="2" type="ORF">VO56_01975</name>
</gene>
<reference evidence="2 3" key="1">
    <citation type="journal article" date="2015" name="Genome Announc.">
        <title>Complete Genome Sequence of Mycoplasma meleagridis, a Possible Emerging Pathogen in Chickens.</title>
        <authorList>
            <person name="Abolnik C."/>
        </authorList>
    </citation>
    <scope>NUCLEOTIDE SEQUENCE [LARGE SCALE GENOMIC DNA]</scope>
    <source>
        <strain evidence="2 3">B2096 8B</strain>
    </source>
</reference>
<proteinExistence type="predicted"/>
<organism evidence="3">
    <name type="scientific">Mycoplasmopsis gallinacea</name>
    <dbReference type="NCBI Taxonomy" id="29556"/>
    <lineage>
        <taxon>Bacteria</taxon>
        <taxon>Bacillati</taxon>
        <taxon>Mycoplasmatota</taxon>
        <taxon>Mycoplasmoidales</taxon>
        <taxon>Metamycoplasmataceae</taxon>
        <taxon>Mycoplasmopsis</taxon>
    </lineage>
</organism>
<dbReference type="NCBIfam" id="NF045851">
    <property type="entry name" value="mem_nucl_MnuA"/>
    <property type="match status" value="1"/>
</dbReference>
<accession>A0A0D5ZJW9</accession>
<protein>
    <submittedName>
        <fullName evidence="2">Uncharacterized protein</fullName>
    </submittedName>
</protein>
<dbReference type="KEGG" id="mgb:VO56_01975"/>
<dbReference type="AlphaFoldDB" id="A0A0D5ZJW9"/>
<feature type="region of interest" description="Disordered" evidence="1">
    <location>
        <begin position="1"/>
        <end position="26"/>
    </location>
</feature>
<feature type="compositionally biased region" description="Polar residues" evidence="1">
    <location>
        <begin position="1"/>
        <end position="10"/>
    </location>
</feature>
<dbReference type="PANTHER" id="PTHR42834">
    <property type="entry name" value="ENDONUCLEASE/EXONUCLEASE/PHOSPHATASE FAMILY PROTEIN (AFU_ORTHOLOGUE AFUA_3G09210)"/>
    <property type="match status" value="1"/>
</dbReference>
<dbReference type="InterPro" id="IPR036691">
    <property type="entry name" value="Endo/exonu/phosph_ase_sf"/>
</dbReference>
<dbReference type="SUPFAM" id="SSF56219">
    <property type="entry name" value="DNase I-like"/>
    <property type="match status" value="1"/>
</dbReference>
<dbReference type="HOGENOM" id="CLU_046842_0_0_14"/>
<evidence type="ECO:0000313" key="3">
    <source>
        <dbReference type="Proteomes" id="UP000032722"/>
    </source>
</evidence>
<dbReference type="EMBL" id="CP011021">
    <property type="protein sequence ID" value="AKA50012.1"/>
    <property type="molecule type" value="Genomic_DNA"/>
</dbReference>